<dbReference type="Proteomes" id="UP001341281">
    <property type="component" value="Chromosome 01"/>
</dbReference>
<evidence type="ECO:0000313" key="3">
    <source>
        <dbReference type="EMBL" id="WVZ49259.1"/>
    </source>
</evidence>
<organism evidence="3 4">
    <name type="scientific">Paspalum notatum var. saurae</name>
    <dbReference type="NCBI Taxonomy" id="547442"/>
    <lineage>
        <taxon>Eukaryota</taxon>
        <taxon>Viridiplantae</taxon>
        <taxon>Streptophyta</taxon>
        <taxon>Embryophyta</taxon>
        <taxon>Tracheophyta</taxon>
        <taxon>Spermatophyta</taxon>
        <taxon>Magnoliopsida</taxon>
        <taxon>Liliopsida</taxon>
        <taxon>Poales</taxon>
        <taxon>Poaceae</taxon>
        <taxon>PACMAD clade</taxon>
        <taxon>Panicoideae</taxon>
        <taxon>Andropogonodae</taxon>
        <taxon>Paspaleae</taxon>
        <taxon>Paspalinae</taxon>
        <taxon>Paspalum</taxon>
    </lineage>
</organism>
<evidence type="ECO:0000259" key="2">
    <source>
        <dbReference type="PROSITE" id="PS52045"/>
    </source>
</evidence>
<evidence type="ECO:0000256" key="1">
    <source>
        <dbReference type="SAM" id="SignalP"/>
    </source>
</evidence>
<dbReference type="InterPro" id="IPR053168">
    <property type="entry name" value="Glutamic_endopeptidase"/>
</dbReference>
<accession>A0AAQ3PF10</accession>
<keyword evidence="1" id="KW-0732">Signal</keyword>
<evidence type="ECO:0000313" key="4">
    <source>
        <dbReference type="Proteomes" id="UP001341281"/>
    </source>
</evidence>
<reference evidence="3 4" key="1">
    <citation type="submission" date="2024-02" db="EMBL/GenBank/DDBJ databases">
        <title>High-quality chromosome-scale genome assembly of Pensacola bahiagrass (Paspalum notatum Flugge var. saurae).</title>
        <authorList>
            <person name="Vega J.M."/>
            <person name="Podio M."/>
            <person name="Orjuela J."/>
            <person name="Siena L.A."/>
            <person name="Pessino S.C."/>
            <person name="Combes M.C."/>
            <person name="Mariac C."/>
            <person name="Albertini E."/>
            <person name="Pupilli F."/>
            <person name="Ortiz J.P.A."/>
            <person name="Leblanc O."/>
        </authorList>
    </citation>
    <scope>NUCLEOTIDE SEQUENCE [LARGE SCALE GENOMIC DNA]</scope>
    <source>
        <strain evidence="3">R1</strain>
        <tissue evidence="3">Leaf</tissue>
    </source>
</reference>
<feature type="signal peptide" evidence="1">
    <location>
        <begin position="1"/>
        <end position="30"/>
    </location>
</feature>
<name>A0AAQ3PF10_PASNO</name>
<sequence length="414" mass="45796">MASMTRAQCLVALVVALVMLLCCFLELAAAAGRSSALEERQEVRSLLRQLNKPPLATIQSPDGDIIDCVHISKQPAFDHPMLKNHTIQMWPSYHPQGLDLDSSITSRPFTQTWQQNGKCPENTIPIRRTQEEDVLRARSVSCYGKKRPNYIDNSEQSVTKGHQYGIASTPANDTSLYYGTQATFNLWQPEVETPKDFSLSQLWITSGSYQTNDLNTIETGWQVFPGLYNDSSPRLFIYWTRDAYNSTGCYNLCPGFVQTNNEIVIGGSISQLSPISTYGGPQYDITILVWKDPKGGNWWLQVGNNVLGYWPSSIFTNLADSATSVQWGGEMESPDVRASTTQMGSGHFPEEGFGKASYIRNIQVVDSSNTLQSPSGLDLTATLPNCYNVQNGGVGTNFGTYIYYGGPGRNPNCQ</sequence>
<dbReference type="PROSITE" id="PS52045">
    <property type="entry name" value="NEPROSIN_PEP_CD"/>
    <property type="match status" value="1"/>
</dbReference>
<dbReference type="EMBL" id="CP144745">
    <property type="protein sequence ID" value="WVZ49259.1"/>
    <property type="molecule type" value="Genomic_DNA"/>
</dbReference>
<proteinExistence type="predicted"/>
<gene>
    <name evidence="3" type="ORF">U9M48_000633</name>
</gene>
<protein>
    <recommendedName>
        <fullName evidence="2">Neprosin PEP catalytic domain-containing protein</fullName>
    </recommendedName>
</protein>
<feature type="chain" id="PRO_5042833460" description="Neprosin PEP catalytic domain-containing protein" evidence="1">
    <location>
        <begin position="31"/>
        <end position="414"/>
    </location>
</feature>
<dbReference type="AlphaFoldDB" id="A0AAQ3PF10"/>
<dbReference type="Pfam" id="PF03080">
    <property type="entry name" value="Neprosin"/>
    <property type="match status" value="1"/>
</dbReference>
<dbReference type="InterPro" id="IPR004314">
    <property type="entry name" value="Neprosin"/>
</dbReference>
<dbReference type="PANTHER" id="PTHR31589">
    <property type="entry name" value="PROTEIN, PUTATIVE (DUF239)-RELATED-RELATED"/>
    <property type="match status" value="1"/>
</dbReference>
<dbReference type="Pfam" id="PF14365">
    <property type="entry name" value="Neprosin_AP"/>
    <property type="match status" value="1"/>
</dbReference>
<dbReference type="PANTHER" id="PTHR31589:SF231">
    <property type="entry name" value="OS01G0973100 PROTEIN"/>
    <property type="match status" value="1"/>
</dbReference>
<dbReference type="Gene3D" id="3.90.1320.10">
    <property type="entry name" value="Outer-capsid protein sigma 3, large lobe"/>
    <property type="match status" value="1"/>
</dbReference>
<keyword evidence="4" id="KW-1185">Reference proteome</keyword>
<dbReference type="InterPro" id="IPR025521">
    <property type="entry name" value="Neprosin_propep"/>
</dbReference>
<feature type="domain" description="Neprosin PEP catalytic" evidence="2">
    <location>
        <begin position="157"/>
        <end position="414"/>
    </location>
</feature>